<evidence type="ECO:0000313" key="4">
    <source>
        <dbReference type="Proteomes" id="UP000236547"/>
    </source>
</evidence>
<accession>A0ABX4W7X3</accession>
<feature type="compositionally biased region" description="Polar residues" evidence="1">
    <location>
        <begin position="77"/>
        <end position="99"/>
    </location>
</feature>
<dbReference type="Proteomes" id="UP000236547">
    <property type="component" value="Unassembled WGS sequence"/>
</dbReference>
<dbReference type="Pfam" id="PF07603">
    <property type="entry name" value="Lcl_C"/>
    <property type="match status" value="1"/>
</dbReference>
<feature type="compositionally biased region" description="Polar residues" evidence="1">
    <location>
        <begin position="54"/>
        <end position="65"/>
    </location>
</feature>
<name>A0ABX4W7X3_VIBDI</name>
<sequence>MIIFVVSRIFSIVISYYLRDCARELIMLFKHLITRSAIIFVLAGCSEQPKNEESTSPPTGGNNTLGIDGKIQDKGDNNTQDSGTQTPPPSLTNSSSGDNNGAILPSSLPAFSRKTLTISGSVLGSLATETYAFRVCANQVCDSWQEVMADGRYQYKLQLSQWPLNIPITIEGNKKNNASSQPTNSINELSTSYFKTEVAPIEQLIKRDSNDDGMLDEKEVATLSLNAVNMAFNIVAKHLLSDKLSNYSQLPYDSKIEAVRQYLSNKSKMAQLKLTDSQKQEIVTHIDIQNDKVFGEYSLNLTPEQWADINGPLNTPDEKKAIKINTSQLNELYTNHYYSKTQGPLILSVNQSNAIHNELTYSQQLVLELAVFYQMLLKPKITDLVISRYDRAALIEKIESKTVTQSYSIAIDSDSLRKMGMFDIPVGNEAKIEISADEMSRAYDKYKKAVEENGFAEFTIAIKQAQWPISDKTFEQVGNLILKAADSNPSLELWQHYQNEFVPARNSITVYQELSKVLSPDTQKAYLFQNHVQNLRNTGHTHPLKPAILSLAPERYLKISGRFPKELKQATMSIILGSRPNPDPGLVKYQPELLDRHPERHLPVELIDNENQRRKELDLSGESSFVATIALRDIDNLYSYCKPGLVKNDHTSDEMQDTLTIHLRDKITGVELRSVLGSFCEIAKLDQQQGNKDGILSHEEFERLNVGYVSTAKAALLLKSSLTSRGGSYYIAPLKHQEITDRYNQMPRKQVELLSAFMALQANGTLFTSTVDLGERGTLYEDLLALLDITFGGYSLSRSNTYPSAEELQNKISNIYAINKVLIENPDVNISHIIQTITNRLQDSETDQYYFPSGIRPGSWVTVYPVTAIDVTCQKSMQENQLVGLRLEGKGQNESGHWVTIGWDEQLGASSYTLGWDEIHFDQIIEARNVLAIDKQGHTRATILGLEFNKNYYIRVQSNTGSPSALMSYSPSHIHVADSRTTEGLAGDDSSRGRDSSSACDPLTGKAENTNDDGLLGARYLKLDAAGKPLARQDLSYNALPFACVLDAHTGLVWETKHQRSGEEDYTIYDSDNMFVMQPANGATQFGGTCTIHETNQISTDPNQCTVAKQIQTFNSIQRCGLSNWRLPNFHESHTLLDFSYASSNMSNAPSGIDHHYFPHIKSMWLDAPNLDKSGYLALSLQRLITMHVDTSNHKPLTLVSDGFYVKP</sequence>
<dbReference type="EMBL" id="POSM01000042">
    <property type="protein sequence ID" value="PNH97564.1"/>
    <property type="molecule type" value="Genomic_DNA"/>
</dbReference>
<protein>
    <recommendedName>
        <fullName evidence="2">Lcl C-terminal domain-containing protein</fullName>
    </recommendedName>
</protein>
<evidence type="ECO:0000313" key="3">
    <source>
        <dbReference type="EMBL" id="PNH97564.1"/>
    </source>
</evidence>
<dbReference type="InterPro" id="IPR011460">
    <property type="entry name" value="Lcl_C"/>
</dbReference>
<comment type="caution">
    <text evidence="3">The sequence shown here is derived from an EMBL/GenBank/DDBJ whole genome shotgun (WGS) entry which is preliminary data.</text>
</comment>
<proteinExistence type="predicted"/>
<evidence type="ECO:0000256" key="1">
    <source>
        <dbReference type="SAM" id="MobiDB-lite"/>
    </source>
</evidence>
<keyword evidence="4" id="KW-1185">Reference proteome</keyword>
<feature type="domain" description="Lcl C-terminal" evidence="2">
    <location>
        <begin position="1044"/>
        <end position="1169"/>
    </location>
</feature>
<evidence type="ECO:0000259" key="2">
    <source>
        <dbReference type="Pfam" id="PF07603"/>
    </source>
</evidence>
<organism evidence="3 4">
    <name type="scientific">Vibrio diazotrophicus</name>
    <dbReference type="NCBI Taxonomy" id="685"/>
    <lineage>
        <taxon>Bacteria</taxon>
        <taxon>Pseudomonadati</taxon>
        <taxon>Pseudomonadota</taxon>
        <taxon>Gammaproteobacteria</taxon>
        <taxon>Vibrionales</taxon>
        <taxon>Vibrionaceae</taxon>
        <taxon>Vibrio</taxon>
    </lineage>
</organism>
<feature type="region of interest" description="Disordered" evidence="1">
    <location>
        <begin position="981"/>
        <end position="1008"/>
    </location>
</feature>
<reference evidence="3 4" key="1">
    <citation type="submission" date="2018-01" db="EMBL/GenBank/DDBJ databases">
        <title>Draft genome sequences of six Vibrio diazotrophicus strains isolated from deep-sea sediments of the Baltic Sea.</title>
        <authorList>
            <person name="Castillo D."/>
            <person name="Vandieken V."/>
            <person name="Chiang O."/>
            <person name="Middelboe M."/>
        </authorList>
    </citation>
    <scope>NUCLEOTIDE SEQUENCE [LARGE SCALE GENOMIC DNA]</scope>
    <source>
        <strain evidence="3 4">65.10M</strain>
    </source>
</reference>
<gene>
    <name evidence="3" type="ORF">C1O25_20220</name>
</gene>
<feature type="region of interest" description="Disordered" evidence="1">
    <location>
        <begin position="48"/>
        <end position="99"/>
    </location>
</feature>